<sequence length="252" mass="27575">MLKLHHHQPKTMEAASLAVGVVALGLQLATTLQTYVEGVAGAEDRLRELSFDVASTASTLKQLMDMLDADKVVAENRQGPHSVPIFTDQGRRDIYSLSRRCEKVYQGILLVIVGASAPPSAKGKAIASNIGLSGLTVTRLAQFGRDLKWPLVEPRVKACQEELRWLKMDLLLHLQVATIARVALRPSEQDANSEDDSALGAVAERLIVQRAVYRKAALEGRRKRKGPANAENAEARQLAATPLPDRPDLYTR</sequence>
<evidence type="ECO:0000313" key="3">
    <source>
        <dbReference type="Proteomes" id="UP001140502"/>
    </source>
</evidence>
<dbReference type="Proteomes" id="UP001140502">
    <property type="component" value="Unassembled WGS sequence"/>
</dbReference>
<comment type="caution">
    <text evidence="2">The sequence shown here is derived from an EMBL/GenBank/DDBJ whole genome shotgun (WGS) entry which is preliminary data.</text>
</comment>
<gene>
    <name evidence="2" type="ORF">N0V84_003852</name>
</gene>
<evidence type="ECO:0000313" key="2">
    <source>
        <dbReference type="EMBL" id="KAJ4324573.1"/>
    </source>
</evidence>
<organism evidence="2 3">
    <name type="scientific">Fusarium piperis</name>
    <dbReference type="NCBI Taxonomy" id="1435070"/>
    <lineage>
        <taxon>Eukaryota</taxon>
        <taxon>Fungi</taxon>
        <taxon>Dikarya</taxon>
        <taxon>Ascomycota</taxon>
        <taxon>Pezizomycotina</taxon>
        <taxon>Sordariomycetes</taxon>
        <taxon>Hypocreomycetidae</taxon>
        <taxon>Hypocreales</taxon>
        <taxon>Nectriaceae</taxon>
        <taxon>Fusarium</taxon>
        <taxon>Fusarium solani species complex</taxon>
    </lineage>
</organism>
<reference evidence="2" key="1">
    <citation type="submission" date="2022-10" db="EMBL/GenBank/DDBJ databases">
        <title>Tapping the CABI collections for fungal endophytes: first genome assemblies for Collariella, Neodidymelliopsis, Ascochyta clinopodiicola, Didymella pomorum, Didymosphaeria variabile, Neocosmospora piperis and Neocucurbitaria cava.</title>
        <authorList>
            <person name="Hill R."/>
        </authorList>
    </citation>
    <scope>NUCLEOTIDE SEQUENCE</scope>
    <source>
        <strain evidence="2">IMI 366586</strain>
    </source>
</reference>
<proteinExistence type="predicted"/>
<accession>A0A9W8WGR3</accession>
<feature type="region of interest" description="Disordered" evidence="1">
    <location>
        <begin position="219"/>
        <end position="252"/>
    </location>
</feature>
<evidence type="ECO:0000256" key="1">
    <source>
        <dbReference type="SAM" id="MobiDB-lite"/>
    </source>
</evidence>
<dbReference type="OrthoDB" id="5431013at2759"/>
<dbReference type="AlphaFoldDB" id="A0A9W8WGR3"/>
<protein>
    <recommendedName>
        <fullName evidence="4">Fungal N-terminal domain-containing protein</fullName>
    </recommendedName>
</protein>
<keyword evidence="3" id="KW-1185">Reference proteome</keyword>
<dbReference type="EMBL" id="JAPEUR010000058">
    <property type="protein sequence ID" value="KAJ4324573.1"/>
    <property type="molecule type" value="Genomic_DNA"/>
</dbReference>
<evidence type="ECO:0008006" key="4">
    <source>
        <dbReference type="Google" id="ProtNLM"/>
    </source>
</evidence>
<name>A0A9W8WGR3_9HYPO</name>